<evidence type="ECO:0000256" key="1">
    <source>
        <dbReference type="SAM" id="MobiDB-lite"/>
    </source>
</evidence>
<feature type="compositionally biased region" description="Basic and acidic residues" evidence="1">
    <location>
        <begin position="496"/>
        <end position="509"/>
    </location>
</feature>
<evidence type="ECO:0000313" key="2">
    <source>
        <dbReference type="EMBL" id="VEN47253.1"/>
    </source>
</evidence>
<feature type="compositionally biased region" description="Polar residues" evidence="1">
    <location>
        <begin position="541"/>
        <end position="550"/>
    </location>
</feature>
<feature type="compositionally biased region" description="Polar residues" evidence="1">
    <location>
        <begin position="290"/>
        <end position="304"/>
    </location>
</feature>
<feature type="compositionally biased region" description="Basic and acidic residues" evidence="1">
    <location>
        <begin position="305"/>
        <end position="327"/>
    </location>
</feature>
<dbReference type="Proteomes" id="UP000410492">
    <property type="component" value="Unassembled WGS sequence"/>
</dbReference>
<feature type="region of interest" description="Disordered" evidence="1">
    <location>
        <begin position="705"/>
        <end position="753"/>
    </location>
</feature>
<protein>
    <submittedName>
        <fullName evidence="2">Uncharacterized protein</fullName>
    </submittedName>
</protein>
<accession>A0A653CHJ8</accession>
<dbReference type="EMBL" id="CAACVG010007827">
    <property type="protein sequence ID" value="VEN47253.1"/>
    <property type="molecule type" value="Genomic_DNA"/>
</dbReference>
<reference evidence="2 3" key="1">
    <citation type="submission" date="2019-01" db="EMBL/GenBank/DDBJ databases">
        <authorList>
            <person name="Sayadi A."/>
        </authorList>
    </citation>
    <scope>NUCLEOTIDE SEQUENCE [LARGE SCALE GENOMIC DNA]</scope>
</reference>
<evidence type="ECO:0000313" key="3">
    <source>
        <dbReference type="Proteomes" id="UP000410492"/>
    </source>
</evidence>
<feature type="compositionally biased region" description="Basic and acidic residues" evidence="1">
    <location>
        <begin position="596"/>
        <end position="615"/>
    </location>
</feature>
<keyword evidence="3" id="KW-1185">Reference proteome</keyword>
<feature type="non-terminal residue" evidence="2">
    <location>
        <position position="753"/>
    </location>
</feature>
<feature type="compositionally biased region" description="Low complexity" evidence="1">
    <location>
        <begin position="616"/>
        <end position="625"/>
    </location>
</feature>
<feature type="compositionally biased region" description="Basic and acidic residues" evidence="1">
    <location>
        <begin position="732"/>
        <end position="753"/>
    </location>
</feature>
<proteinExistence type="predicted"/>
<feature type="compositionally biased region" description="Polar residues" evidence="1">
    <location>
        <begin position="337"/>
        <end position="348"/>
    </location>
</feature>
<feature type="compositionally biased region" description="Basic and acidic residues" evidence="1">
    <location>
        <begin position="229"/>
        <end position="240"/>
    </location>
</feature>
<sequence>MVGLNYILGNPDEQTMSKTVQVLDQSNSSSSQAFFQIPFMDGTTLEDLEHLQFVGTLEIKYGGTTDHTYHKGDPLVSGEQTDDFPLNEKQMMEQGNSNENLDEASYYAVNHLLSLVGQQTSDTNPFNDSDDLMTMINANISNTGSSASNKNTDFPDDSWMQYMNEENPNPLPIDEERNPKVVVVPNECLTPPFISTTDIIDSISKHSEENSSSPIPLETEYPINSSPRRKYDTGTAEKKCPTKPKTTASKKSEIPTLPVRTHSRTPVVTPKKKSPPEAKVKEEPKRQARDSSFCSKDGDQQSNEINRKVDLPRLGKQCEADASRGKNNDGPPRDLPTFSNFANETVKSPASKGHTVLEDTDYALPNDSVVGATKSGEQTPKQGVKNKPRRSGRPTISKFANETDKSPASKGHTTLEDTEDALPNHSVVDATKSGQQPPKKEVKNKPRRSGGPTISKFANQTGKSPASKGHTTLEDTEDALPNHSVVDATKSGQQPPKKEVKNKLKRSAEDADIETQFISIYDRVKLKRNGGKPIEKPDSQDAATKTPGQNNKEKSMASPASITDNLLNLKPKPRGKPKENDPAKNSDNFMINSLLLEKRLATERSSQRSASKRDVSSTQDSSGSSGDEGERRKIRRLNPASKSDASSTQDRSGSSSSKEEHEDERRMSNPDNNEIFNELVRQKNINENISFIVTQDKLKTKVRSAKETFQNRQTRDDSQRTTKQQYQPPRYNDTRSTESHRQYQDKVKVFKSN</sequence>
<feature type="compositionally biased region" description="Basic and acidic residues" evidence="1">
    <location>
        <begin position="274"/>
        <end position="289"/>
    </location>
</feature>
<feature type="compositionally biased region" description="Low complexity" evidence="1">
    <location>
        <begin position="643"/>
        <end position="656"/>
    </location>
</feature>
<dbReference type="OrthoDB" id="10680958at2759"/>
<feature type="compositionally biased region" description="Basic and acidic residues" evidence="1">
    <location>
        <begin position="657"/>
        <end position="668"/>
    </location>
</feature>
<organism evidence="2 3">
    <name type="scientific">Callosobruchus maculatus</name>
    <name type="common">Southern cowpea weevil</name>
    <name type="synonym">Pulse bruchid</name>
    <dbReference type="NCBI Taxonomy" id="64391"/>
    <lineage>
        <taxon>Eukaryota</taxon>
        <taxon>Metazoa</taxon>
        <taxon>Ecdysozoa</taxon>
        <taxon>Arthropoda</taxon>
        <taxon>Hexapoda</taxon>
        <taxon>Insecta</taxon>
        <taxon>Pterygota</taxon>
        <taxon>Neoptera</taxon>
        <taxon>Endopterygota</taxon>
        <taxon>Coleoptera</taxon>
        <taxon>Polyphaga</taxon>
        <taxon>Cucujiformia</taxon>
        <taxon>Chrysomeloidea</taxon>
        <taxon>Chrysomelidae</taxon>
        <taxon>Bruchinae</taxon>
        <taxon>Bruchini</taxon>
        <taxon>Callosobruchus</taxon>
    </lineage>
</organism>
<gene>
    <name evidence="2" type="ORF">CALMAC_LOCUS9079</name>
</gene>
<dbReference type="AlphaFoldDB" id="A0A653CHJ8"/>
<feature type="region of interest" description="Disordered" evidence="1">
    <location>
        <begin position="204"/>
        <end position="673"/>
    </location>
</feature>
<name>A0A653CHJ8_CALMS</name>